<accession>A0A9P0PFQ0</accession>
<comment type="caution">
    <text evidence="2">The sequence shown here is derived from an EMBL/GenBank/DDBJ whole genome shotgun (WGS) entry which is preliminary data.</text>
</comment>
<name>A0A9P0PFQ0_ACAOB</name>
<proteinExistence type="predicted"/>
<sequence length="100" mass="11441">MRQNSDSPPRVFWRIRVSHPRFQTRGGQCHRAWNPSRGERTRGGRHRHSCQRCLGAGSRAFGGCQDRACWNGHTQVGGGKNMLRHKHVERGAAFFKQHPV</sequence>
<feature type="region of interest" description="Disordered" evidence="1">
    <location>
        <begin position="24"/>
        <end position="47"/>
    </location>
</feature>
<evidence type="ECO:0000256" key="1">
    <source>
        <dbReference type="SAM" id="MobiDB-lite"/>
    </source>
</evidence>
<gene>
    <name evidence="2" type="ORF">ACAOBT_LOCUS16010</name>
</gene>
<dbReference type="AlphaFoldDB" id="A0A9P0PFQ0"/>
<dbReference type="Proteomes" id="UP001152888">
    <property type="component" value="Unassembled WGS sequence"/>
</dbReference>
<evidence type="ECO:0000313" key="3">
    <source>
        <dbReference type="Proteomes" id="UP001152888"/>
    </source>
</evidence>
<dbReference type="EMBL" id="CAKOFQ010006955">
    <property type="protein sequence ID" value="CAH1984290.1"/>
    <property type="molecule type" value="Genomic_DNA"/>
</dbReference>
<dbReference type="OrthoDB" id="2157866at2759"/>
<protein>
    <submittedName>
        <fullName evidence="2">Uncharacterized protein</fullName>
    </submittedName>
</protein>
<evidence type="ECO:0000313" key="2">
    <source>
        <dbReference type="EMBL" id="CAH1984290.1"/>
    </source>
</evidence>
<reference evidence="2" key="1">
    <citation type="submission" date="2022-03" db="EMBL/GenBank/DDBJ databases">
        <authorList>
            <person name="Sayadi A."/>
        </authorList>
    </citation>
    <scope>NUCLEOTIDE SEQUENCE</scope>
</reference>
<organism evidence="2 3">
    <name type="scientific">Acanthoscelides obtectus</name>
    <name type="common">Bean weevil</name>
    <name type="synonym">Bruchus obtectus</name>
    <dbReference type="NCBI Taxonomy" id="200917"/>
    <lineage>
        <taxon>Eukaryota</taxon>
        <taxon>Metazoa</taxon>
        <taxon>Ecdysozoa</taxon>
        <taxon>Arthropoda</taxon>
        <taxon>Hexapoda</taxon>
        <taxon>Insecta</taxon>
        <taxon>Pterygota</taxon>
        <taxon>Neoptera</taxon>
        <taxon>Endopterygota</taxon>
        <taxon>Coleoptera</taxon>
        <taxon>Polyphaga</taxon>
        <taxon>Cucujiformia</taxon>
        <taxon>Chrysomeloidea</taxon>
        <taxon>Chrysomelidae</taxon>
        <taxon>Bruchinae</taxon>
        <taxon>Bruchini</taxon>
        <taxon>Acanthoscelides</taxon>
    </lineage>
</organism>
<keyword evidence="3" id="KW-1185">Reference proteome</keyword>